<proteinExistence type="predicted"/>
<evidence type="ECO:0000313" key="1">
    <source>
        <dbReference type="EMBL" id="CAG8561683.1"/>
    </source>
</evidence>
<keyword evidence="2" id="KW-1185">Reference proteome</keyword>
<sequence length="53" mass="5870">KLEAPESDSSESSLFSDLEPFLFFRLFALCFLNTMPNRLPTSSSSVLNSAIVL</sequence>
<feature type="non-terminal residue" evidence="1">
    <location>
        <position position="1"/>
    </location>
</feature>
<name>A0A9N9BF66_9GLOM</name>
<reference evidence="1" key="1">
    <citation type="submission" date="2021-06" db="EMBL/GenBank/DDBJ databases">
        <authorList>
            <person name="Kallberg Y."/>
            <person name="Tangrot J."/>
            <person name="Rosling A."/>
        </authorList>
    </citation>
    <scope>NUCLEOTIDE SEQUENCE</scope>
    <source>
        <strain evidence="1">UK204</strain>
    </source>
</reference>
<protein>
    <submittedName>
        <fullName evidence="1">5760_t:CDS:1</fullName>
    </submittedName>
</protein>
<gene>
    <name evidence="1" type="ORF">FCALED_LOCUS6632</name>
</gene>
<dbReference type="AlphaFoldDB" id="A0A9N9BF66"/>
<accession>A0A9N9BF66</accession>
<comment type="caution">
    <text evidence="1">The sequence shown here is derived from an EMBL/GenBank/DDBJ whole genome shotgun (WGS) entry which is preliminary data.</text>
</comment>
<organism evidence="1 2">
    <name type="scientific">Funneliformis caledonium</name>
    <dbReference type="NCBI Taxonomy" id="1117310"/>
    <lineage>
        <taxon>Eukaryota</taxon>
        <taxon>Fungi</taxon>
        <taxon>Fungi incertae sedis</taxon>
        <taxon>Mucoromycota</taxon>
        <taxon>Glomeromycotina</taxon>
        <taxon>Glomeromycetes</taxon>
        <taxon>Glomerales</taxon>
        <taxon>Glomeraceae</taxon>
        <taxon>Funneliformis</taxon>
    </lineage>
</organism>
<dbReference type="Proteomes" id="UP000789570">
    <property type="component" value="Unassembled WGS sequence"/>
</dbReference>
<dbReference type="EMBL" id="CAJVPQ010001617">
    <property type="protein sequence ID" value="CAG8561683.1"/>
    <property type="molecule type" value="Genomic_DNA"/>
</dbReference>
<evidence type="ECO:0000313" key="2">
    <source>
        <dbReference type="Proteomes" id="UP000789570"/>
    </source>
</evidence>